<feature type="region of interest" description="Disordered" evidence="6">
    <location>
        <begin position="180"/>
        <end position="221"/>
    </location>
</feature>
<evidence type="ECO:0000256" key="4">
    <source>
        <dbReference type="ARBA" id="ARBA00022517"/>
    </source>
</evidence>
<organism evidence="7 8">
    <name type="scientific">Allohahella marinimesophila</name>
    <dbReference type="NCBI Taxonomy" id="1054972"/>
    <lineage>
        <taxon>Bacteria</taxon>
        <taxon>Pseudomonadati</taxon>
        <taxon>Pseudomonadota</taxon>
        <taxon>Gammaproteobacteria</taxon>
        <taxon>Oceanospirillales</taxon>
        <taxon>Hahellaceae</taxon>
        <taxon>Allohahella</taxon>
    </lineage>
</organism>
<dbReference type="PANTHER" id="PTHR38099">
    <property type="entry name" value="LARGE RIBOSOMAL RNA SUBUNIT ACCUMULATION PROTEIN YCED"/>
    <property type="match status" value="1"/>
</dbReference>
<feature type="compositionally biased region" description="Basic and acidic residues" evidence="6">
    <location>
        <begin position="205"/>
        <end position="214"/>
    </location>
</feature>
<accession>A0ABP7NPU9</accession>
<dbReference type="Proteomes" id="UP001501337">
    <property type="component" value="Unassembled WGS sequence"/>
</dbReference>
<dbReference type="PANTHER" id="PTHR38099:SF1">
    <property type="entry name" value="LARGE RIBOSOMAL RNA SUBUNIT ACCUMULATION PROTEIN YCED"/>
    <property type="match status" value="1"/>
</dbReference>
<evidence type="ECO:0000256" key="5">
    <source>
        <dbReference type="ARBA" id="ARBA00031841"/>
    </source>
</evidence>
<evidence type="ECO:0000256" key="1">
    <source>
        <dbReference type="ARBA" id="ARBA00002868"/>
    </source>
</evidence>
<dbReference type="RefSeq" id="WP_344803579.1">
    <property type="nucleotide sequence ID" value="NZ_BAABBO010000001.1"/>
</dbReference>
<keyword evidence="8" id="KW-1185">Reference proteome</keyword>
<dbReference type="InterPro" id="IPR003772">
    <property type="entry name" value="YceD"/>
</dbReference>
<gene>
    <name evidence="7" type="ORF">GCM10022278_08410</name>
</gene>
<dbReference type="EMBL" id="BAABBO010000001">
    <property type="protein sequence ID" value="GAA3951634.1"/>
    <property type="molecule type" value="Genomic_DNA"/>
</dbReference>
<sequence>MKKPTETDAQGAPKKDFKAAASLLPARIDADSYCDRRISLNGNLQVRQLKRLDKVLLDSSSQTVNGIFEFDRDELKQSIVRGTISASVFAECQRCGQAVGLNIEAARVFGLARSEADFEAMPVEYEPVLLDKGSLELHTLVEDELLLTVPQFVYHEPLPVEGDTGDLLLKPCDLQSTVSVGSATADQEGNEGLVSEPASAASSTETHRPFEGLDKLLGPKR</sequence>
<protein>
    <recommendedName>
        <fullName evidence="3">Large ribosomal RNA subunit accumulation protein YceD</fullName>
    </recommendedName>
    <alternativeName>
        <fullName evidence="5">23S rRNA accumulation protein YceD</fullName>
    </alternativeName>
</protein>
<keyword evidence="4" id="KW-0690">Ribosome biogenesis</keyword>
<evidence type="ECO:0000256" key="6">
    <source>
        <dbReference type="SAM" id="MobiDB-lite"/>
    </source>
</evidence>
<reference evidence="8" key="1">
    <citation type="journal article" date="2019" name="Int. J. Syst. Evol. Microbiol.">
        <title>The Global Catalogue of Microorganisms (GCM) 10K type strain sequencing project: providing services to taxonomists for standard genome sequencing and annotation.</title>
        <authorList>
            <consortium name="The Broad Institute Genomics Platform"/>
            <consortium name="The Broad Institute Genome Sequencing Center for Infectious Disease"/>
            <person name="Wu L."/>
            <person name="Ma J."/>
        </authorList>
    </citation>
    <scope>NUCLEOTIDE SEQUENCE [LARGE SCALE GENOMIC DNA]</scope>
    <source>
        <strain evidence="8">JCM 17555</strain>
    </source>
</reference>
<name>A0ABP7NPU9_9GAMM</name>
<comment type="similarity">
    <text evidence="2">Belongs to the DUF177 domain family.</text>
</comment>
<dbReference type="InterPro" id="IPR039255">
    <property type="entry name" value="YceD_bac"/>
</dbReference>
<comment type="function">
    <text evidence="1">Plays a role in synthesis, processing and/or stability of 23S rRNA.</text>
</comment>
<comment type="caution">
    <text evidence="7">The sequence shown here is derived from an EMBL/GenBank/DDBJ whole genome shotgun (WGS) entry which is preliminary data.</text>
</comment>
<evidence type="ECO:0000256" key="3">
    <source>
        <dbReference type="ARBA" id="ARBA00015716"/>
    </source>
</evidence>
<evidence type="ECO:0000256" key="2">
    <source>
        <dbReference type="ARBA" id="ARBA00010740"/>
    </source>
</evidence>
<evidence type="ECO:0000313" key="7">
    <source>
        <dbReference type="EMBL" id="GAA3951634.1"/>
    </source>
</evidence>
<dbReference type="Pfam" id="PF02620">
    <property type="entry name" value="YceD"/>
    <property type="match status" value="1"/>
</dbReference>
<proteinExistence type="inferred from homology"/>
<evidence type="ECO:0000313" key="8">
    <source>
        <dbReference type="Proteomes" id="UP001501337"/>
    </source>
</evidence>